<reference evidence="2 3" key="1">
    <citation type="submission" date="2015-01" db="EMBL/GenBank/DDBJ databases">
        <title>Deinococcus puniceus/DY1/ whole genome sequencing.</title>
        <authorList>
            <person name="Kim M.K."/>
            <person name="Srinivasan S."/>
            <person name="Lee J.-J."/>
        </authorList>
    </citation>
    <scope>NUCLEOTIDE SEQUENCE [LARGE SCALE GENOMIC DNA]</scope>
    <source>
        <strain evidence="2 3">DY1</strain>
    </source>
</reference>
<feature type="region of interest" description="Disordered" evidence="1">
    <location>
        <begin position="1"/>
        <end position="59"/>
    </location>
</feature>
<evidence type="ECO:0000313" key="2">
    <source>
        <dbReference type="EMBL" id="ANE43929.1"/>
    </source>
</evidence>
<dbReference type="RefSeq" id="WP_064015001.1">
    <property type="nucleotide sequence ID" value="NZ_CP011387.1"/>
</dbReference>
<protein>
    <submittedName>
        <fullName evidence="2">Uncharacterized protein</fullName>
    </submittedName>
</protein>
<dbReference type="PATRIC" id="fig|1182568.3.peg.1923"/>
<sequence length="59" mass="6363">MTHPGQPTPDAPKITIRHPAPDAHLPTEQGEHPYQEVSFGNALEQADPTEAPLPADDEV</sequence>
<evidence type="ECO:0000256" key="1">
    <source>
        <dbReference type="SAM" id="MobiDB-lite"/>
    </source>
</evidence>
<proteinExistence type="predicted"/>
<feature type="compositionally biased region" description="Pro residues" evidence="1">
    <location>
        <begin position="1"/>
        <end position="10"/>
    </location>
</feature>
<name>A0A172TA86_9DEIO</name>
<dbReference type="KEGG" id="dpu:SU48_09245"/>
<organism evidence="2 3">
    <name type="scientific">Deinococcus puniceus</name>
    <dbReference type="NCBI Taxonomy" id="1182568"/>
    <lineage>
        <taxon>Bacteria</taxon>
        <taxon>Thermotogati</taxon>
        <taxon>Deinococcota</taxon>
        <taxon>Deinococci</taxon>
        <taxon>Deinococcales</taxon>
        <taxon>Deinococcaceae</taxon>
        <taxon>Deinococcus</taxon>
    </lineage>
</organism>
<dbReference type="AlphaFoldDB" id="A0A172TA86"/>
<dbReference type="STRING" id="1182568.SU48_09245"/>
<dbReference type="EMBL" id="CP011387">
    <property type="protein sequence ID" value="ANE43929.1"/>
    <property type="molecule type" value="Genomic_DNA"/>
</dbReference>
<evidence type="ECO:0000313" key="3">
    <source>
        <dbReference type="Proteomes" id="UP000077363"/>
    </source>
</evidence>
<dbReference type="Proteomes" id="UP000077363">
    <property type="component" value="Chromosome"/>
</dbReference>
<dbReference type="OrthoDB" id="73626at2"/>
<gene>
    <name evidence="2" type="ORF">SU48_09245</name>
</gene>
<keyword evidence="3" id="KW-1185">Reference proteome</keyword>
<accession>A0A172TA86</accession>